<feature type="compositionally biased region" description="Basic residues" evidence="7">
    <location>
        <begin position="33"/>
        <end position="45"/>
    </location>
</feature>
<comment type="function">
    <text evidence="6">Interacts with target proteins during translocation into the lumen of the endoplasmic reticulum. Protects unfolded target proteins against degradation and facilitate correct glycosylation.</text>
</comment>
<dbReference type="InterPro" id="IPR010580">
    <property type="entry name" value="ER_stress-assoc"/>
</dbReference>
<evidence type="ECO:0000256" key="1">
    <source>
        <dbReference type="ARBA" id="ARBA00005500"/>
    </source>
</evidence>
<dbReference type="Pfam" id="PF06624">
    <property type="entry name" value="RAMP4"/>
    <property type="match status" value="1"/>
</dbReference>
<dbReference type="EMBL" id="CDQK01000003">
    <property type="protein sequence ID" value="CEP22260.1"/>
    <property type="molecule type" value="Genomic_DNA"/>
</dbReference>
<dbReference type="GO" id="GO:0005789">
    <property type="term" value="C:endoplasmic reticulum membrane"/>
    <property type="evidence" value="ECO:0007669"/>
    <property type="project" value="UniProtKB-SubCell"/>
</dbReference>
<comment type="subcellular location">
    <subcellularLocation>
        <location evidence="6">Membrane</location>
        <topology evidence="6">Single-pass membrane protein</topology>
    </subcellularLocation>
    <subcellularLocation>
        <location evidence="6">Endoplasmic reticulum membrane</location>
        <topology evidence="6">Single-pass membrane protein</topology>
    </subcellularLocation>
</comment>
<evidence type="ECO:0000256" key="5">
    <source>
        <dbReference type="ARBA" id="ARBA00023136"/>
    </source>
</evidence>
<evidence type="ECO:0000256" key="7">
    <source>
        <dbReference type="SAM" id="MobiDB-lite"/>
    </source>
</evidence>
<accession>A0A0H5C2T2</accession>
<proteinExistence type="inferred from homology"/>
<organism evidence="8 9">
    <name type="scientific">Cyberlindnera jadinii (strain ATCC 18201 / CBS 1600 / BCRC 20928 / JCM 3617 / NBRC 0987 / NRRL Y-1542)</name>
    <name type="common">Torula yeast</name>
    <name type="synonym">Candida utilis</name>
    <dbReference type="NCBI Taxonomy" id="983966"/>
    <lineage>
        <taxon>Eukaryota</taxon>
        <taxon>Fungi</taxon>
        <taxon>Dikarya</taxon>
        <taxon>Ascomycota</taxon>
        <taxon>Saccharomycotina</taxon>
        <taxon>Saccharomycetes</taxon>
        <taxon>Phaffomycetales</taxon>
        <taxon>Phaffomycetaceae</taxon>
        <taxon>Cyberlindnera</taxon>
    </lineage>
</organism>
<evidence type="ECO:0000256" key="4">
    <source>
        <dbReference type="ARBA" id="ARBA00022989"/>
    </source>
</evidence>
<reference evidence="9" key="1">
    <citation type="journal article" date="2015" name="J. Biotechnol.">
        <title>The structure of the Cyberlindnera jadinii genome and its relation to Candida utilis analyzed by the occurrence of single nucleotide polymorphisms.</title>
        <authorList>
            <person name="Rupp O."/>
            <person name="Brinkrolf K."/>
            <person name="Buerth C."/>
            <person name="Kunigo M."/>
            <person name="Schneider J."/>
            <person name="Jaenicke S."/>
            <person name="Goesmann A."/>
            <person name="Puehler A."/>
            <person name="Jaeger K.-E."/>
            <person name="Ernst J.F."/>
        </authorList>
    </citation>
    <scope>NUCLEOTIDE SEQUENCE [LARGE SCALE GENOMIC DNA]</scope>
    <source>
        <strain evidence="9">ATCC 18201 / CBS 1600 / BCRC 20928 / JCM 3617 / NBRC 0987 / NRRL Y-1542</strain>
    </source>
</reference>
<evidence type="ECO:0000256" key="3">
    <source>
        <dbReference type="ARBA" id="ARBA00022824"/>
    </source>
</evidence>
<protein>
    <recommendedName>
        <fullName evidence="6">Stress-associated endoplasmic reticulum protein</fullName>
    </recommendedName>
</protein>
<keyword evidence="4" id="KW-1133">Transmembrane helix</keyword>
<comment type="similarity">
    <text evidence="1 6">Belongs to the RAMP4 family.</text>
</comment>
<gene>
    <name evidence="8" type="ORF">BN1211_2566</name>
</gene>
<keyword evidence="3 6" id="KW-0256">Endoplasmic reticulum</keyword>
<keyword evidence="2" id="KW-0812">Transmembrane</keyword>
<dbReference type="Proteomes" id="UP000038830">
    <property type="component" value="Unassembled WGS sequence"/>
</dbReference>
<dbReference type="AlphaFoldDB" id="A0A0H5C2T2"/>
<evidence type="ECO:0000313" key="9">
    <source>
        <dbReference type="Proteomes" id="UP000038830"/>
    </source>
</evidence>
<name>A0A0H5C2T2_CYBJN</name>
<keyword evidence="5" id="KW-0472">Membrane</keyword>
<evidence type="ECO:0000256" key="6">
    <source>
        <dbReference type="RuleBase" id="RU364120"/>
    </source>
</evidence>
<sequence length="82" mass="9426">MRTYKSEAVVLTSPSQAIQTPKQRLANEKFYKKHEKQMGKPKPKTKKESPVSTGWISKCNIPTMQLVLPVYLPIYRSTDTPF</sequence>
<evidence type="ECO:0000256" key="2">
    <source>
        <dbReference type="ARBA" id="ARBA00022692"/>
    </source>
</evidence>
<evidence type="ECO:0000313" key="8">
    <source>
        <dbReference type="EMBL" id="CEP22260.1"/>
    </source>
</evidence>
<feature type="region of interest" description="Disordered" evidence="7">
    <location>
        <begin position="33"/>
        <end position="52"/>
    </location>
</feature>